<dbReference type="InterPro" id="IPR002145">
    <property type="entry name" value="CopG"/>
</dbReference>
<dbReference type="KEGG" id="hanx:ABSL23_01220"/>
<protein>
    <submittedName>
        <fullName evidence="2">Ribbon-helix-helix protein, CopG family</fullName>
    </submittedName>
</protein>
<geneLocation type="plasmid" evidence="2">
    <name>pNMX12-1_234</name>
</geneLocation>
<organism evidence="2">
    <name type="scientific">Halobacterium sp. NMX12-1</name>
    <dbReference type="NCBI Taxonomy" id="3166650"/>
    <lineage>
        <taxon>Archaea</taxon>
        <taxon>Methanobacteriati</taxon>
        <taxon>Methanobacteriota</taxon>
        <taxon>Stenosarchaea group</taxon>
        <taxon>Halobacteria</taxon>
        <taxon>Halobacteriales</taxon>
        <taxon>Halobacteriaceae</taxon>
        <taxon>Halobacterium</taxon>
    </lineage>
</organism>
<keyword evidence="2" id="KW-0614">Plasmid</keyword>
<dbReference type="GeneID" id="91108194"/>
<reference evidence="2" key="1">
    <citation type="submission" date="2024-06" db="EMBL/GenBank/DDBJ databases">
        <title>Genome Sequence of an extremely halophilic archaeon isolated from Permian era halite, Salado Formation, Carlsbad, New Mexico: Halobacterium sp. strain NMX12-1.</title>
        <authorList>
            <person name="Sotoa L."/>
            <person name="DasSarma P."/>
            <person name="Anton B.P."/>
            <person name="Vincze T."/>
            <person name="Verma I."/>
            <person name="Eralp B."/>
            <person name="Powers D.W."/>
            <person name="Dozier B.L."/>
            <person name="Roberts R.J."/>
            <person name="DasSarma S."/>
        </authorList>
    </citation>
    <scope>NUCLEOTIDE SEQUENCE</scope>
    <source>
        <strain evidence="2">NMX12-1</strain>
        <plasmid evidence="2">pNMX12-1_234</plasmid>
    </source>
</reference>
<name>A0AAU8C8X3_9EURY</name>
<proteinExistence type="predicted"/>
<dbReference type="GO" id="GO:0006355">
    <property type="term" value="P:regulation of DNA-templated transcription"/>
    <property type="evidence" value="ECO:0007669"/>
    <property type="project" value="InterPro"/>
</dbReference>
<dbReference type="Pfam" id="PF01402">
    <property type="entry name" value="RHH_1"/>
    <property type="match status" value="1"/>
</dbReference>
<evidence type="ECO:0000313" key="3">
    <source>
        <dbReference type="EMBL" id="XCF17100.1"/>
    </source>
</evidence>
<gene>
    <name evidence="2" type="ORF">ABSL23_01220</name>
    <name evidence="3" type="ORF">ABSL23_03555</name>
</gene>
<feature type="domain" description="Ribbon-helix-helix protein CopG" evidence="1">
    <location>
        <begin position="6"/>
        <end position="43"/>
    </location>
</feature>
<dbReference type="AlphaFoldDB" id="A0AAU8C8X3"/>
<dbReference type="EMBL" id="CP159203">
    <property type="protein sequence ID" value="XCF15257.1"/>
    <property type="molecule type" value="Genomic_DNA"/>
</dbReference>
<accession>A0AAU8C8X3</accession>
<dbReference type="EMBL" id="CP159204">
    <property type="protein sequence ID" value="XCF17100.1"/>
    <property type="molecule type" value="Genomic_DNA"/>
</dbReference>
<dbReference type="RefSeq" id="WP_211312382.1">
    <property type="nucleotide sequence ID" value="NZ_CP159203.1"/>
</dbReference>
<evidence type="ECO:0000259" key="1">
    <source>
        <dbReference type="Pfam" id="PF01402"/>
    </source>
</evidence>
<sequence>MAKEKFGVAVDEEIVREVDELVAECDDLGVSRSEIVEAILTAFVQSESNHAARVREIIIRKRKGTL</sequence>
<evidence type="ECO:0000313" key="2">
    <source>
        <dbReference type="EMBL" id="XCF15257.1"/>
    </source>
</evidence>
<dbReference type="KEGG" id="hanx:ABSL23_03555"/>